<dbReference type="InterPro" id="IPR049824">
    <property type="entry name" value="RtxA-like_C80"/>
</dbReference>
<dbReference type="GO" id="GO:0016740">
    <property type="term" value="F:transferase activity"/>
    <property type="evidence" value="ECO:0007669"/>
    <property type="project" value="UniProtKB-KW"/>
</dbReference>
<comment type="cofactor">
    <cofactor evidence="1">
        <name>Mg(2+)</name>
        <dbReference type="ChEBI" id="CHEBI:18420"/>
    </cofactor>
</comment>
<keyword evidence="12" id="KW-0788">Thiol protease</keyword>
<dbReference type="Gene3D" id="3.40.50.11050">
    <property type="match status" value="1"/>
</dbReference>
<evidence type="ECO:0000256" key="22">
    <source>
        <dbReference type="SAM" id="Phobius"/>
    </source>
</evidence>
<keyword evidence="10" id="KW-0677">Repeat</keyword>
<evidence type="ECO:0000256" key="7">
    <source>
        <dbReference type="ARBA" id="ARBA00022670"/>
    </source>
</evidence>
<feature type="compositionally biased region" description="Polar residues" evidence="21">
    <location>
        <begin position="516"/>
        <end position="526"/>
    </location>
</feature>
<evidence type="ECO:0000256" key="17">
    <source>
        <dbReference type="ARBA" id="ARBA00023121"/>
    </source>
</evidence>
<feature type="region of interest" description="Disordered" evidence="21">
    <location>
        <begin position="504"/>
        <end position="540"/>
    </location>
</feature>
<evidence type="ECO:0000256" key="11">
    <source>
        <dbReference type="ARBA" id="ARBA00022801"/>
    </source>
</evidence>
<evidence type="ECO:0000256" key="3">
    <source>
        <dbReference type="ARBA" id="ARBA00004613"/>
    </source>
</evidence>
<gene>
    <name evidence="24" type="ORF">CJJ18_10190</name>
</gene>
<keyword evidence="7" id="KW-0645">Protease</keyword>
<dbReference type="GO" id="GO:0008289">
    <property type="term" value="F:lipid binding"/>
    <property type="evidence" value="ECO:0007669"/>
    <property type="project" value="UniProtKB-KW"/>
</dbReference>
<dbReference type="InterPro" id="IPR020974">
    <property type="entry name" value="CPD_dom"/>
</dbReference>
<dbReference type="InterPro" id="IPR011049">
    <property type="entry name" value="Serralysin-like_metalloprot_C"/>
</dbReference>
<dbReference type="EMBL" id="CP022932">
    <property type="protein sequence ID" value="ASV34251.1"/>
    <property type="molecule type" value="Genomic_DNA"/>
</dbReference>
<reference evidence="24" key="1">
    <citation type="submission" date="2017-08" db="EMBL/GenBank/DDBJ databases">
        <title>Genome sequence of Candidatus Hamiltonella defensa from Acyrthosiphon pisum strain MI47.</title>
        <authorList>
            <person name="Patel V.A."/>
            <person name="Chevignon G."/>
            <person name="Russell J.A."/>
            <person name="Oliver K.M."/>
        </authorList>
    </citation>
    <scope>NUCLEOTIDE SEQUENCE</scope>
    <source>
        <strain evidence="24">MI47</strain>
    </source>
</reference>
<dbReference type="SUPFAM" id="SSF51120">
    <property type="entry name" value="beta-Roll"/>
    <property type="match status" value="1"/>
</dbReference>
<dbReference type="GO" id="GO:0008234">
    <property type="term" value="F:cysteine-type peptidase activity"/>
    <property type="evidence" value="ECO:0007669"/>
    <property type="project" value="UniProtKB-KW"/>
</dbReference>
<name>A0AAC9VL50_9ENTR</name>
<evidence type="ECO:0000256" key="5">
    <source>
        <dbReference type="ARBA" id="ARBA00022525"/>
    </source>
</evidence>
<keyword evidence="11" id="KW-0378">Hydrolase</keyword>
<keyword evidence="8" id="KW-0808">Transferase</keyword>
<comment type="subcellular location">
    <subcellularLocation>
        <location evidence="2">Host cell membrane</location>
    </subcellularLocation>
    <subcellularLocation>
        <location evidence="20">Host cytoplasm</location>
        <location evidence="20">Host cytosol</location>
    </subcellularLocation>
    <subcellularLocation>
        <location evidence="3">Secreted</location>
    </subcellularLocation>
</comment>
<evidence type="ECO:0000256" key="14">
    <source>
        <dbReference type="ARBA" id="ARBA00022842"/>
    </source>
</evidence>
<keyword evidence="4" id="KW-1032">Host cell membrane</keyword>
<dbReference type="GO" id="GO:0044164">
    <property type="term" value="C:host cell cytosol"/>
    <property type="evidence" value="ECO:0007669"/>
    <property type="project" value="UniProtKB-SubCell"/>
</dbReference>
<keyword evidence="5" id="KW-0964">Secreted</keyword>
<evidence type="ECO:0000256" key="21">
    <source>
        <dbReference type="SAM" id="MobiDB-lite"/>
    </source>
</evidence>
<keyword evidence="13" id="KW-0068">Autocatalytic cleavage</keyword>
<dbReference type="GO" id="GO:0046872">
    <property type="term" value="F:metal ion binding"/>
    <property type="evidence" value="ECO:0007669"/>
    <property type="project" value="UniProtKB-KW"/>
</dbReference>
<protein>
    <submittedName>
        <fullName evidence="24">Peptidase C80</fullName>
    </submittedName>
</protein>
<accession>A0AAC9VL50</accession>
<evidence type="ECO:0000256" key="2">
    <source>
        <dbReference type="ARBA" id="ARBA00004165"/>
    </source>
</evidence>
<feature type="compositionally biased region" description="Basic and acidic residues" evidence="21">
    <location>
        <begin position="527"/>
        <end position="536"/>
    </location>
</feature>
<evidence type="ECO:0000256" key="8">
    <source>
        <dbReference type="ARBA" id="ARBA00022679"/>
    </source>
</evidence>
<keyword evidence="19" id="KW-1035">Host cytoplasm</keyword>
<keyword evidence="22" id="KW-0812">Transmembrane</keyword>
<feature type="transmembrane region" description="Helical" evidence="22">
    <location>
        <begin position="1030"/>
        <end position="1050"/>
    </location>
</feature>
<dbReference type="Gene3D" id="2.150.10.10">
    <property type="entry name" value="Serralysin-like metalloprotease, C-terminal"/>
    <property type="match status" value="1"/>
</dbReference>
<evidence type="ECO:0000259" key="23">
    <source>
        <dbReference type="PROSITE" id="PS51771"/>
    </source>
</evidence>
<evidence type="ECO:0000256" key="13">
    <source>
        <dbReference type="ARBA" id="ARBA00022813"/>
    </source>
</evidence>
<evidence type="ECO:0000256" key="4">
    <source>
        <dbReference type="ARBA" id="ARBA00022511"/>
    </source>
</evidence>
<evidence type="ECO:0000256" key="20">
    <source>
        <dbReference type="ARBA" id="ARBA00023586"/>
    </source>
</evidence>
<dbReference type="GO" id="GO:0006508">
    <property type="term" value="P:proteolysis"/>
    <property type="evidence" value="ECO:0007669"/>
    <property type="project" value="UniProtKB-KW"/>
</dbReference>
<dbReference type="InterPro" id="IPR038383">
    <property type="entry name" value="CPD_dom_sf"/>
</dbReference>
<evidence type="ECO:0000256" key="18">
    <source>
        <dbReference type="ARBA" id="ARBA00023136"/>
    </source>
</evidence>
<dbReference type="GO" id="GO:0005576">
    <property type="term" value="C:extracellular region"/>
    <property type="evidence" value="ECO:0007669"/>
    <property type="project" value="UniProtKB-SubCell"/>
</dbReference>
<sequence length="1806" mass="203909">MPQDQFPSHSFITHSQSESHIRRTKRNTNELVPFVPVKQWKVQPVITRPPLSGGLTRYAGQLIIQLQDDDTVLKAAVNLTEKHPGSVLVQLDKRNNYRVLHGSPNALQGKLRWQVVGHGSRPRALSRSIGTLAGMKPVSLARLLKDFNQKFNQIHGIKMIPNRISLVGCQLMSHKRKNFATQFAREIKRQGIQAEISARTQTLYVSGVGRKFTDNTRSQGATQTAGDTVLLGWNKNGELIQKKHSSAFRLLSPVLDDWSPQNFTDPKIKSEKFRYLVYASSIQDLIFRTGIFSKNKDIKDTFKQSDFISASIMSNDSITGYSVGLILQVPNQNILAAAPHEDIVEPNLDNLVKQFGDQASRIKINLLKKFKELTNGETTLTRTDNTTLLELTRNGLLSNQLFSYPQRVATPDTIINRTFLRNKVLITGRPDVNIYPHYPVTEEIKITGLFLIDHDAPENKNGAQQVSSSESLLSKNINILRESAGNVAKELGIPLKVIKISHHTDDTSGHQRDMTTKMNQNSSIHLSETRRNKKDPGSSLNEKLKRVSVLVNDISSDKWTSFSKNDLKLLMDFFHSPSGELDWKKFYQTSSDPLLYSQFMSQVQSLRQLSETHDQFIRSTGQTALQRIADWEIFVVENMVNWKERIQLYNNLPGFRASIHSCMQTMYIGDGSILAQQKAQKVSLAYLSILSLDDRELRLKLLNQFQIHAGINQQEIFFQIDNNGDKTFVSLINQLKAESAFVAKGSQNIYQFFETLANETQGYYQLRMGQHILTIAKRKIGYEKTNWYVYDANFGEICVTTDNFQKINIPLRTMLIEYLMRLRDVPQKDGLFVFDVYQLNLDKISKFIPFQNFKSFIRCTDVLSEHSLNQKHKSQKNRGRLSVSNTYHAIGKLGQAHQALSWIGSLTFLSHYWRRHYSEKLSESQQQELDFEFKLAMAGLVYDVGSTLLEFGFRKLGSHFVKKLSYQSVQIFASRMKRLQYAAGLKLAKYGGPVLNILSAFFDIYQVNIAATKLKTETDPYIQKDLKVNIAFSSLGAAIGIGSVLALLALTGKMALVAGAMGITLGILTSVGQGIYYAAREVEKIERYTTLTGLQKLRTGWLSFLGAEIDVEVVNRVTKGETEKKAKKNVNEQVKTNFQALLNSDDQIEAVYYSTGPVILEECHYKKLTGTRLLSNMSVQHTLNLQYLGKQNIRDKILPSEALAILSDYKNHDRRKARDRTIYVDLALENSEYKFYNIKGLSPTDDKIVINTDPEPEPATGSDSNGTFFVKKPREPSRWLSQSVSVIETDSLDPIKAAKIYFFLGAGNDEVVGHSEKRNIFDTGDGIKNFKGGNQSDTFIFTGTVLPEKPSVLDGVKGLDFLIANKKPSQENGGYYINLQENFFSFTDSSQKIATLKNIHHIETCSETDDVILGNDQSNTLNGNGGYDKLMGFNGNDTLVAQAGELDGGEGTDFYRILQNTRSDDVTLTIKEENNPEEFSPVFLDYTVNQIISIKRVKQDVFIELRNKNSSITTLTLSDLYIFSTQQQKRTLTTQYIFYTQDGMIFTGLPSDITFNFDNEEPEPLTLIAQYIPNFDKKHLPKTDSEETPFIIQKMSCQHNPGVIDLKDEKKILPDFLKLVPQESGFDDDLQGDDLSNILLSTTGQDRLEGKGGRDIYVVEDRPTGKEVSIDNYDAPETGDPEQDILLLPFSLKEIAITQEEDDVIVSHLDSPAEHVKLRLVNFMLDKTYRHLSVVDKEGGVHTVSINSQNESGLISDQLFPNLRLKNEFNHLNQLRQVTSGFSEIEEVFHVPGDKVLQTVTPVISS</sequence>
<evidence type="ECO:0000256" key="1">
    <source>
        <dbReference type="ARBA" id="ARBA00001946"/>
    </source>
</evidence>
<keyword evidence="22" id="KW-1133">Transmembrane helix</keyword>
<dbReference type="Proteomes" id="UP000792865">
    <property type="component" value="Chromosome"/>
</dbReference>
<evidence type="ECO:0000256" key="10">
    <source>
        <dbReference type="ARBA" id="ARBA00022737"/>
    </source>
</evidence>
<keyword evidence="15" id="KW-1043">Host membrane</keyword>
<proteinExistence type="predicted"/>
<evidence type="ECO:0000256" key="19">
    <source>
        <dbReference type="ARBA" id="ARBA00023200"/>
    </source>
</evidence>
<evidence type="ECO:0000256" key="15">
    <source>
        <dbReference type="ARBA" id="ARBA00022870"/>
    </source>
</evidence>
<keyword evidence="9" id="KW-0479">Metal-binding</keyword>
<keyword evidence="17" id="KW-0446">Lipid-binding</keyword>
<evidence type="ECO:0000313" key="24">
    <source>
        <dbReference type="EMBL" id="ASV34251.1"/>
    </source>
</evidence>
<keyword evidence="16" id="KW-0843">Virulence</keyword>
<dbReference type="PROSITE" id="PS51771">
    <property type="entry name" value="CGT_MARTX_CPD"/>
    <property type="match status" value="1"/>
</dbReference>
<evidence type="ECO:0000256" key="9">
    <source>
        <dbReference type="ARBA" id="ARBA00022723"/>
    </source>
</evidence>
<organism evidence="24 25">
    <name type="scientific">Candidatus Williamhamiltonella defendens</name>
    <dbReference type="NCBI Taxonomy" id="138072"/>
    <lineage>
        <taxon>Bacteria</taxon>
        <taxon>Pseudomonadati</taxon>
        <taxon>Pseudomonadota</taxon>
        <taxon>Gammaproteobacteria</taxon>
        <taxon>Enterobacterales</taxon>
        <taxon>Enterobacteriaceae</taxon>
        <taxon>aphid secondary symbionts</taxon>
        <taxon>Candidatus Williamhamiltonella</taxon>
    </lineage>
</organism>
<dbReference type="GO" id="GO:0020002">
    <property type="term" value="C:host cell plasma membrane"/>
    <property type="evidence" value="ECO:0007669"/>
    <property type="project" value="UniProtKB-SubCell"/>
</dbReference>
<feature type="compositionally biased region" description="Polar residues" evidence="21">
    <location>
        <begin position="1"/>
        <end position="18"/>
    </location>
</feature>
<evidence type="ECO:0000256" key="6">
    <source>
        <dbReference type="ARBA" id="ARBA00022656"/>
    </source>
</evidence>
<evidence type="ECO:0000313" key="25">
    <source>
        <dbReference type="Proteomes" id="UP000792865"/>
    </source>
</evidence>
<evidence type="ECO:0000256" key="16">
    <source>
        <dbReference type="ARBA" id="ARBA00023026"/>
    </source>
</evidence>
<dbReference type="Pfam" id="PF11713">
    <property type="entry name" value="Peptidase_C80"/>
    <property type="match status" value="1"/>
</dbReference>
<dbReference type="GO" id="GO:0090729">
    <property type="term" value="F:toxin activity"/>
    <property type="evidence" value="ECO:0007669"/>
    <property type="project" value="UniProtKB-KW"/>
</dbReference>
<dbReference type="CDD" id="cd20501">
    <property type="entry name" value="C80_RtxA-like"/>
    <property type="match status" value="1"/>
</dbReference>
<feature type="compositionally biased region" description="Basic and acidic residues" evidence="21">
    <location>
        <begin position="504"/>
        <end position="515"/>
    </location>
</feature>
<feature type="region of interest" description="Disordered" evidence="21">
    <location>
        <begin position="1"/>
        <end position="25"/>
    </location>
</feature>
<evidence type="ECO:0000256" key="12">
    <source>
        <dbReference type="ARBA" id="ARBA00022807"/>
    </source>
</evidence>
<keyword evidence="6" id="KW-0800">Toxin</keyword>
<keyword evidence="14" id="KW-0460">Magnesium</keyword>
<feature type="domain" description="Peptidase C80" evidence="23">
    <location>
        <begin position="49"/>
        <end position="233"/>
    </location>
</feature>
<feature type="transmembrane region" description="Helical" evidence="22">
    <location>
        <begin position="1057"/>
        <end position="1079"/>
    </location>
</feature>
<keyword evidence="18 22" id="KW-0472">Membrane</keyword>